<accession>A0A0G2FUQ0</accession>
<sequence length="193" mass="21797">MMDIGSEHSFDIMGYCRKQDPPHFDGITEDQRNELKKSSPRKKPLEDQWFDVWDVIFPGRPKPQSPSIGNYVEEMLPLLRNLWNEKRAEIISGVIDTRGERDVDSGLLADIMGSVFDRFQAEKTRPSPGSGTERTGSPEITSSQLTAQRESDFCFELEAPFGQHGLPQMGLPDFDTGCVVDMGNYYFSRAPDS</sequence>
<feature type="region of interest" description="Disordered" evidence="1">
    <location>
        <begin position="21"/>
        <end position="42"/>
    </location>
</feature>
<reference evidence="2 3" key="2">
    <citation type="submission" date="2015-05" db="EMBL/GenBank/DDBJ databases">
        <authorList>
            <person name="Morales-Cruz A."/>
            <person name="Amrine K.C."/>
            <person name="Cantu D."/>
        </authorList>
    </citation>
    <scope>NUCLEOTIDE SEQUENCE [LARGE SCALE GENOMIC DNA]</scope>
    <source>
        <strain evidence="2">DA912</strain>
    </source>
</reference>
<organism evidence="2 3">
    <name type="scientific">Diaporthe ampelina</name>
    <dbReference type="NCBI Taxonomy" id="1214573"/>
    <lineage>
        <taxon>Eukaryota</taxon>
        <taxon>Fungi</taxon>
        <taxon>Dikarya</taxon>
        <taxon>Ascomycota</taxon>
        <taxon>Pezizomycotina</taxon>
        <taxon>Sordariomycetes</taxon>
        <taxon>Sordariomycetidae</taxon>
        <taxon>Diaporthales</taxon>
        <taxon>Diaporthaceae</taxon>
        <taxon>Diaporthe</taxon>
    </lineage>
</organism>
<feature type="region of interest" description="Disordered" evidence="1">
    <location>
        <begin position="119"/>
        <end position="144"/>
    </location>
</feature>
<evidence type="ECO:0000313" key="3">
    <source>
        <dbReference type="Proteomes" id="UP000034680"/>
    </source>
</evidence>
<dbReference type="Proteomes" id="UP000034680">
    <property type="component" value="Unassembled WGS sequence"/>
</dbReference>
<keyword evidence="3" id="KW-1185">Reference proteome</keyword>
<proteinExistence type="predicted"/>
<dbReference type="OrthoDB" id="3521097at2759"/>
<dbReference type="AlphaFoldDB" id="A0A0G2FUQ0"/>
<comment type="caution">
    <text evidence="2">The sequence shown here is derived from an EMBL/GenBank/DDBJ whole genome shotgun (WGS) entry which is preliminary data.</text>
</comment>
<reference evidence="2 3" key="1">
    <citation type="submission" date="2015-05" db="EMBL/GenBank/DDBJ databases">
        <title>Distinctive expansion of gene families associated with plant cell wall degradation and secondary metabolism in the genomes of grapevine trunk pathogens.</title>
        <authorList>
            <person name="Lawrence D.P."/>
            <person name="Travadon R."/>
            <person name="Rolshausen P.E."/>
            <person name="Baumgartner K."/>
        </authorList>
    </citation>
    <scope>NUCLEOTIDE SEQUENCE [LARGE SCALE GENOMIC DNA]</scope>
    <source>
        <strain evidence="2">DA912</strain>
    </source>
</reference>
<dbReference type="EMBL" id="LCUC01000066">
    <property type="protein sequence ID" value="KKY37882.1"/>
    <property type="molecule type" value="Genomic_DNA"/>
</dbReference>
<name>A0A0G2FUQ0_9PEZI</name>
<protein>
    <submittedName>
        <fullName evidence="2">Uncharacterized protein</fullName>
    </submittedName>
</protein>
<feature type="compositionally biased region" description="Polar residues" evidence="1">
    <location>
        <begin position="127"/>
        <end position="144"/>
    </location>
</feature>
<evidence type="ECO:0000313" key="2">
    <source>
        <dbReference type="EMBL" id="KKY37882.1"/>
    </source>
</evidence>
<evidence type="ECO:0000256" key="1">
    <source>
        <dbReference type="SAM" id="MobiDB-lite"/>
    </source>
</evidence>
<gene>
    <name evidence="2" type="ORF">UCDDA912_g02099</name>
</gene>
<dbReference type="STRING" id="1214573.A0A0G2FUQ0"/>